<gene>
    <name evidence="3" type="ORF">CBG61_09925</name>
</gene>
<dbReference type="InterPro" id="IPR001296">
    <property type="entry name" value="Glyco_trans_1"/>
</dbReference>
<dbReference type="PANTHER" id="PTHR45947:SF3">
    <property type="entry name" value="SULFOQUINOVOSYL TRANSFERASE SQD2"/>
    <property type="match status" value="1"/>
</dbReference>
<accession>A0A241Q346</accession>
<dbReference type="GO" id="GO:0016757">
    <property type="term" value="F:glycosyltransferase activity"/>
    <property type="evidence" value="ECO:0007669"/>
    <property type="project" value="InterPro"/>
</dbReference>
<dbReference type="SUPFAM" id="SSF53756">
    <property type="entry name" value="UDP-Glycosyltransferase/glycogen phosphorylase"/>
    <property type="match status" value="1"/>
</dbReference>
<evidence type="ECO:0000259" key="1">
    <source>
        <dbReference type="Pfam" id="PF00534"/>
    </source>
</evidence>
<dbReference type="Gene3D" id="3.40.50.2000">
    <property type="entry name" value="Glycogen Phosphorylase B"/>
    <property type="match status" value="2"/>
</dbReference>
<dbReference type="Proteomes" id="UP000197638">
    <property type="component" value="Chromosome"/>
</dbReference>
<keyword evidence="3" id="KW-0808">Transferase</keyword>
<dbReference type="AlphaFoldDB" id="A0A241Q346"/>
<dbReference type="PANTHER" id="PTHR45947">
    <property type="entry name" value="SULFOQUINOVOSYL TRANSFERASE SQD2"/>
    <property type="match status" value="1"/>
</dbReference>
<dbReference type="RefSeq" id="WP_088765357.1">
    <property type="nucleotide sequence ID" value="NZ_CP022123.1"/>
</dbReference>
<feature type="domain" description="Glycosyl transferase family 1" evidence="1">
    <location>
        <begin position="247"/>
        <end position="370"/>
    </location>
</feature>
<evidence type="ECO:0000259" key="2">
    <source>
        <dbReference type="Pfam" id="PF13439"/>
    </source>
</evidence>
<feature type="domain" description="Glycosyltransferase subfamily 4-like N-terminal" evidence="2">
    <location>
        <begin position="17"/>
        <end position="214"/>
    </location>
</feature>
<evidence type="ECO:0000313" key="4">
    <source>
        <dbReference type="Proteomes" id="UP000197638"/>
    </source>
</evidence>
<name>A0A241Q346_FUSNP</name>
<dbReference type="Pfam" id="PF00534">
    <property type="entry name" value="Glycos_transf_1"/>
    <property type="match status" value="1"/>
</dbReference>
<sequence>MKILLIDVNYKSGSTGKIVYDLKQELEKEGHEVLACYGRGKKIKEKNVIKFAYDTETLIHAFLSRLIGLMGYFSYFSTKRLIKEIERFKPDVVHIHETHSYFINYLSLINYLKKKNIKTVWTFHCEYMYTGNCGHAYDCNKWKNICSNCPDIKRYPKSLFFDFTQKMFLDKKRAFERFNNLVIVTPSKWLKDRVKESFLKNKRIEIIHNGVNTDIFKPRECNHLKIKHNIRNKRVILGVAPDIMSSEKGGKWIVKLAEECLDLDYIFILIGVKDLNEKFPNNVIALGRTENQIELAEYYSLADIFLICSKKETFSMTCAEAISCGTPVLGFKSGAPETIFLDSIFVDYGDIKSLKEKIINSKLDKDITRNSLYSTKKMYYEYYNLYSESYV</sequence>
<proteinExistence type="predicted"/>
<dbReference type="Pfam" id="PF13439">
    <property type="entry name" value="Glyco_transf_4"/>
    <property type="match status" value="1"/>
</dbReference>
<dbReference type="EMBL" id="CP022123">
    <property type="protein sequence ID" value="ASG29170.1"/>
    <property type="molecule type" value="Genomic_DNA"/>
</dbReference>
<dbReference type="InterPro" id="IPR028098">
    <property type="entry name" value="Glyco_trans_4-like_N"/>
</dbReference>
<evidence type="ECO:0000313" key="3">
    <source>
        <dbReference type="EMBL" id="ASG29170.1"/>
    </source>
</evidence>
<reference evidence="3 4" key="1">
    <citation type="submission" date="2017-06" db="EMBL/GenBank/DDBJ databases">
        <title>Genome sequencing of Fusobacterium nucleatum subsp. polymorphum KCOM 1275 (=ChDC F310).</title>
        <authorList>
            <person name="Kook J.-K."/>
            <person name="Park S.-N."/>
            <person name="Lim Y.K."/>
            <person name="Roh H."/>
        </authorList>
    </citation>
    <scope>NUCLEOTIDE SEQUENCE [LARGE SCALE GENOMIC DNA]</scope>
    <source>
        <strain evidence="3 4">KCOM 1275</strain>
    </source>
</reference>
<organism evidence="3 4">
    <name type="scientific">Fusobacterium nucleatum subsp. polymorphum</name>
    <name type="common">Fusobacterium polymorphum</name>
    <dbReference type="NCBI Taxonomy" id="76857"/>
    <lineage>
        <taxon>Bacteria</taxon>
        <taxon>Fusobacteriati</taxon>
        <taxon>Fusobacteriota</taxon>
        <taxon>Fusobacteriia</taxon>
        <taxon>Fusobacteriales</taxon>
        <taxon>Fusobacteriaceae</taxon>
        <taxon>Fusobacterium</taxon>
    </lineage>
</organism>
<dbReference type="InterPro" id="IPR050194">
    <property type="entry name" value="Glycosyltransferase_grp1"/>
</dbReference>
<protein>
    <submittedName>
        <fullName evidence="3">Glycosyltransferase</fullName>
    </submittedName>
</protein>